<comment type="caution">
    <text evidence="3">The sequence shown here is derived from an EMBL/GenBank/DDBJ whole genome shotgun (WGS) entry which is preliminary data.</text>
</comment>
<keyword evidence="4" id="KW-1185">Reference proteome</keyword>
<reference evidence="3 4" key="1">
    <citation type="submission" date="2024-01" db="EMBL/GenBank/DDBJ databases">
        <title>The genomes of 5 underutilized Papilionoideae crops provide insights into root nodulation and disease resistanc.</title>
        <authorList>
            <person name="Yuan L."/>
        </authorList>
    </citation>
    <scope>NUCLEOTIDE SEQUENCE [LARGE SCALE GENOMIC DNA]</scope>
    <source>
        <strain evidence="3">ZHUSHIDOU_FW_LH</strain>
        <tissue evidence="3">Leaf</tissue>
    </source>
</reference>
<evidence type="ECO:0000259" key="1">
    <source>
        <dbReference type="Pfam" id="PF03372"/>
    </source>
</evidence>
<feature type="domain" description="Reverse transcriptase zinc-binding" evidence="2">
    <location>
        <begin position="325"/>
        <end position="419"/>
    </location>
</feature>
<name>A0AAN9I139_CROPI</name>
<dbReference type="Gene3D" id="3.60.10.10">
    <property type="entry name" value="Endonuclease/exonuclease/phosphatase"/>
    <property type="match status" value="1"/>
</dbReference>
<accession>A0AAN9I139</accession>
<dbReference type="SUPFAM" id="SSF56219">
    <property type="entry name" value="DNase I-like"/>
    <property type="match status" value="1"/>
</dbReference>
<dbReference type="InterPro" id="IPR036691">
    <property type="entry name" value="Endo/exonu/phosph_ase_sf"/>
</dbReference>
<dbReference type="InterPro" id="IPR005135">
    <property type="entry name" value="Endo/exonuclease/phosphatase"/>
</dbReference>
<dbReference type="Pfam" id="PF03372">
    <property type="entry name" value="Exo_endo_phos"/>
    <property type="match status" value="1"/>
</dbReference>
<evidence type="ECO:0000259" key="2">
    <source>
        <dbReference type="Pfam" id="PF13966"/>
    </source>
</evidence>
<dbReference type="PANTHER" id="PTHR33710">
    <property type="entry name" value="BNAC02G09200D PROTEIN"/>
    <property type="match status" value="1"/>
</dbReference>
<evidence type="ECO:0008006" key="5">
    <source>
        <dbReference type="Google" id="ProtNLM"/>
    </source>
</evidence>
<proteinExistence type="predicted"/>
<dbReference type="Proteomes" id="UP001372338">
    <property type="component" value="Unassembled WGS sequence"/>
</dbReference>
<protein>
    <recommendedName>
        <fullName evidence="5">Reverse transcriptase zinc-binding domain-containing protein</fullName>
    </recommendedName>
</protein>
<gene>
    <name evidence="3" type="ORF">RIF29_25440</name>
</gene>
<dbReference type="EMBL" id="JAYWIO010000005">
    <property type="protein sequence ID" value="KAK7259825.1"/>
    <property type="molecule type" value="Genomic_DNA"/>
</dbReference>
<dbReference type="GO" id="GO:0003824">
    <property type="term" value="F:catalytic activity"/>
    <property type="evidence" value="ECO:0007669"/>
    <property type="project" value="InterPro"/>
</dbReference>
<dbReference type="PANTHER" id="PTHR33710:SF77">
    <property type="entry name" value="DNASE I-LIKE SUPERFAMILY PROTEIN"/>
    <property type="match status" value="1"/>
</dbReference>
<dbReference type="Pfam" id="PF13966">
    <property type="entry name" value="zf-RVT"/>
    <property type="match status" value="1"/>
</dbReference>
<evidence type="ECO:0000313" key="3">
    <source>
        <dbReference type="EMBL" id="KAK7259825.1"/>
    </source>
</evidence>
<feature type="domain" description="Endonuclease/exonuclease/phosphatase" evidence="1">
    <location>
        <begin position="24"/>
        <end position="195"/>
    </location>
</feature>
<organism evidence="3 4">
    <name type="scientific">Crotalaria pallida</name>
    <name type="common">Smooth rattlebox</name>
    <name type="synonym">Crotalaria striata</name>
    <dbReference type="NCBI Taxonomy" id="3830"/>
    <lineage>
        <taxon>Eukaryota</taxon>
        <taxon>Viridiplantae</taxon>
        <taxon>Streptophyta</taxon>
        <taxon>Embryophyta</taxon>
        <taxon>Tracheophyta</taxon>
        <taxon>Spermatophyta</taxon>
        <taxon>Magnoliopsida</taxon>
        <taxon>eudicotyledons</taxon>
        <taxon>Gunneridae</taxon>
        <taxon>Pentapetalae</taxon>
        <taxon>rosids</taxon>
        <taxon>fabids</taxon>
        <taxon>Fabales</taxon>
        <taxon>Fabaceae</taxon>
        <taxon>Papilionoideae</taxon>
        <taxon>50 kb inversion clade</taxon>
        <taxon>genistoids sensu lato</taxon>
        <taxon>core genistoids</taxon>
        <taxon>Crotalarieae</taxon>
        <taxon>Crotalaria</taxon>
    </lineage>
</organism>
<sequence length="567" mass="64239">MESKKKMMELNVLKTLYDKQNLYGVDCSGNGNSRAGGLVLLWHNDITVTILSSSSNHIDARIVTSEEGVVFHATFLYGYPNGHDKKHTWDLLSRLKRNSSDPWVVIGDYNQILGPEDEVGGAGCDFAEIQAARDCLHECGLTEVGFVGSRFTWCNKRKSPDTIEERLDRAFANQSWLDIWQFSLINNLPRHRSDHSPICLDASTRPKKQRRCKKKRYRFEQVWIHDEELVEVVKHSWISSDSVAGNIERVGANLLEWGEKKYGDENLHGIHKVSELIWPHSKSWNINLLHQIFSPYEANMISQIPLSLRNNKDVQIWRHTDNGEYSVKSGYWQIIQGEESGESSHHVTVNSNLWRKIWKVQSIPRCKDLAWRACKNILPVRSRLQHRGVSVDARCPLCGEEEETITHALLTCPMVSLVWFASPLTIRIDTGHINEFGNWLLQILDMSSKFGESMVLDLLYAIWTARNEWCFNGKKATVMQILDRAAAYMIPPSLSVPNCAVQAETSQQSEASFFISHVDASLDVGCGLGMGHVTKNLDGDFMVAACDILPAVQSPKIAEAIGLRWVL</sequence>
<dbReference type="InterPro" id="IPR026960">
    <property type="entry name" value="RVT-Znf"/>
</dbReference>
<evidence type="ECO:0000313" key="4">
    <source>
        <dbReference type="Proteomes" id="UP001372338"/>
    </source>
</evidence>
<dbReference type="AlphaFoldDB" id="A0AAN9I139"/>